<proteinExistence type="predicted"/>
<keyword evidence="2" id="KW-1185">Reference proteome</keyword>
<sequence length="62" mass="6806">MEAEAPDALQHIIDGFCPFEEPGLFVMDSDECAGVDRQSFGRTVDARLICFSVTRAKTAQPD</sequence>
<evidence type="ECO:0000313" key="1">
    <source>
        <dbReference type="EMBL" id="KAB8123362.1"/>
    </source>
</evidence>
<comment type="caution">
    <text evidence="1">The sequence shown here is derived from an EMBL/GenBank/DDBJ whole genome shotgun (WGS) entry which is preliminary data.</text>
</comment>
<organism evidence="1 2">
    <name type="scientific">Komagataeibacter medellinensis</name>
    <dbReference type="NCBI Taxonomy" id="1177712"/>
    <lineage>
        <taxon>Bacteria</taxon>
        <taxon>Pseudomonadati</taxon>
        <taxon>Pseudomonadota</taxon>
        <taxon>Alphaproteobacteria</taxon>
        <taxon>Acetobacterales</taxon>
        <taxon>Acetobacteraceae</taxon>
        <taxon>Komagataeibacter</taxon>
    </lineage>
</organism>
<name>A0ABQ6VT50_9PROT</name>
<dbReference type="EMBL" id="QYAZ01000001">
    <property type="protein sequence ID" value="KAB8123362.1"/>
    <property type="molecule type" value="Genomic_DNA"/>
</dbReference>
<reference evidence="1 2" key="1">
    <citation type="submission" date="2018-09" db="EMBL/GenBank/DDBJ databases">
        <title>Genome sequence and characterization of the bcs clusters for the production of nanocellulose from the low pH resistant strain Komagataeibacter medellinensis ID13488.</title>
        <authorList>
            <person name="Hernandez-Arriaga A.M."/>
            <person name="Del Cerro C."/>
            <person name="Urbina L."/>
            <person name="Eceiza A."/>
            <person name="Retegi A."/>
            <person name="Prieto M.A."/>
        </authorList>
    </citation>
    <scope>NUCLEOTIDE SEQUENCE [LARGE SCALE GENOMIC DNA]</scope>
    <source>
        <strain evidence="1 2">ID13488</strain>
    </source>
</reference>
<accession>A0ABQ6VT50</accession>
<protein>
    <submittedName>
        <fullName evidence="1">Uncharacterized protein</fullName>
    </submittedName>
</protein>
<dbReference type="Proteomes" id="UP000427842">
    <property type="component" value="Unassembled WGS sequence"/>
</dbReference>
<evidence type="ECO:0000313" key="2">
    <source>
        <dbReference type="Proteomes" id="UP000427842"/>
    </source>
</evidence>
<dbReference type="RefSeq" id="WP_153468303.1">
    <property type="nucleotide sequence ID" value="NZ_QYAZ01000001.1"/>
</dbReference>
<gene>
    <name evidence="1" type="ORF">D3W54_03110</name>
</gene>